<dbReference type="InterPro" id="IPR036259">
    <property type="entry name" value="MFS_trans_sf"/>
</dbReference>
<keyword evidence="6 8" id="KW-0472">Membrane</keyword>
<dbReference type="EMBL" id="KV784353">
    <property type="protein sequence ID" value="OEU23176.1"/>
    <property type="molecule type" value="Genomic_DNA"/>
</dbReference>
<evidence type="ECO:0000256" key="6">
    <source>
        <dbReference type="ARBA" id="ARBA00023136"/>
    </source>
</evidence>
<dbReference type="Pfam" id="PF11700">
    <property type="entry name" value="ATG22"/>
    <property type="match status" value="1"/>
</dbReference>
<evidence type="ECO:0000256" key="1">
    <source>
        <dbReference type="ARBA" id="ARBA00004127"/>
    </source>
</evidence>
<proteinExistence type="inferred from homology"/>
<evidence type="ECO:0000313" key="9">
    <source>
        <dbReference type="EMBL" id="OEU23176.1"/>
    </source>
</evidence>
<evidence type="ECO:0000313" key="10">
    <source>
        <dbReference type="Proteomes" id="UP000095751"/>
    </source>
</evidence>
<dbReference type="InterPro" id="IPR050495">
    <property type="entry name" value="ATG22/LtaA_families"/>
</dbReference>
<feature type="transmembrane region" description="Helical" evidence="8">
    <location>
        <begin position="453"/>
        <end position="473"/>
    </location>
</feature>
<feature type="transmembrane region" description="Helical" evidence="8">
    <location>
        <begin position="235"/>
        <end position="254"/>
    </location>
</feature>
<dbReference type="InterPro" id="IPR024671">
    <property type="entry name" value="Atg22-like"/>
</dbReference>
<comment type="subcellular location">
    <subcellularLocation>
        <location evidence="1">Endomembrane system</location>
        <topology evidence="1">Multi-pass membrane protein</topology>
    </subcellularLocation>
</comment>
<reference evidence="9 10" key="1">
    <citation type="submission" date="2016-09" db="EMBL/GenBank/DDBJ databases">
        <title>Extensive genetic diversity and differential bi-allelic expression allows diatom success in the polar Southern Ocean.</title>
        <authorList>
            <consortium name="DOE Joint Genome Institute"/>
            <person name="Mock T."/>
            <person name="Otillar R.P."/>
            <person name="Strauss J."/>
            <person name="Dupont C."/>
            <person name="Frickenhaus S."/>
            <person name="Maumus F."/>
            <person name="Mcmullan M."/>
            <person name="Sanges R."/>
            <person name="Schmutz J."/>
            <person name="Toseland A."/>
            <person name="Valas R."/>
            <person name="Veluchamy A."/>
            <person name="Ward B.J."/>
            <person name="Allen A."/>
            <person name="Barry K."/>
            <person name="Falciatore A."/>
            <person name="Ferrante M."/>
            <person name="Fortunato A.E."/>
            <person name="Gloeckner G."/>
            <person name="Gruber A."/>
            <person name="Hipkin R."/>
            <person name="Janech M."/>
            <person name="Kroth P."/>
            <person name="Leese F."/>
            <person name="Lindquist E."/>
            <person name="Lyon B.R."/>
            <person name="Martin J."/>
            <person name="Mayer C."/>
            <person name="Parker M."/>
            <person name="Quesneville H."/>
            <person name="Raymond J."/>
            <person name="Uhlig C."/>
            <person name="Valentin K.U."/>
            <person name="Worden A.Z."/>
            <person name="Armbrust E.V."/>
            <person name="Bowler C."/>
            <person name="Green B."/>
            <person name="Moulton V."/>
            <person name="Van Oosterhout C."/>
            <person name="Grigoriev I."/>
        </authorList>
    </citation>
    <scope>NUCLEOTIDE SEQUENCE [LARGE SCALE GENOMIC DNA]</scope>
    <source>
        <strain evidence="9 10">CCMP1102</strain>
    </source>
</reference>
<evidence type="ECO:0000256" key="5">
    <source>
        <dbReference type="ARBA" id="ARBA00022989"/>
    </source>
</evidence>
<keyword evidence="5 8" id="KW-1133">Transmembrane helix</keyword>
<feature type="region of interest" description="Disordered" evidence="7">
    <location>
        <begin position="497"/>
        <end position="519"/>
    </location>
</feature>
<dbReference type="Gene3D" id="1.20.1250.20">
    <property type="entry name" value="MFS general substrate transporter like domains"/>
    <property type="match status" value="2"/>
</dbReference>
<feature type="transmembrane region" description="Helical" evidence="8">
    <location>
        <begin position="389"/>
        <end position="413"/>
    </location>
</feature>
<keyword evidence="3" id="KW-0813">Transport</keyword>
<keyword evidence="4 8" id="KW-0812">Transmembrane</keyword>
<dbReference type="InParanoid" id="A0A1E7FYG6"/>
<dbReference type="GO" id="GO:0012505">
    <property type="term" value="C:endomembrane system"/>
    <property type="evidence" value="ECO:0007669"/>
    <property type="project" value="UniProtKB-SubCell"/>
</dbReference>
<dbReference type="SUPFAM" id="SSF103473">
    <property type="entry name" value="MFS general substrate transporter"/>
    <property type="match status" value="1"/>
</dbReference>
<feature type="transmembrane region" description="Helical" evidence="8">
    <location>
        <begin position="328"/>
        <end position="349"/>
    </location>
</feature>
<evidence type="ECO:0000256" key="3">
    <source>
        <dbReference type="ARBA" id="ARBA00022448"/>
    </source>
</evidence>
<protein>
    <submittedName>
        <fullName evidence="9">Major facilitator superfamily transporter</fullName>
    </submittedName>
</protein>
<evidence type="ECO:0000256" key="4">
    <source>
        <dbReference type="ARBA" id="ARBA00022692"/>
    </source>
</evidence>
<feature type="transmembrane region" description="Helical" evidence="8">
    <location>
        <begin position="133"/>
        <end position="151"/>
    </location>
</feature>
<feature type="transmembrane region" description="Helical" evidence="8">
    <location>
        <begin position="54"/>
        <end position="71"/>
    </location>
</feature>
<feature type="transmembrane region" description="Helical" evidence="8">
    <location>
        <begin position="356"/>
        <end position="377"/>
    </location>
</feature>
<comment type="similarity">
    <text evidence="2">Belongs to the ATG22 family.</text>
</comment>
<evidence type="ECO:0000256" key="7">
    <source>
        <dbReference type="SAM" id="MobiDB-lite"/>
    </source>
</evidence>
<feature type="transmembrane region" description="Helical" evidence="8">
    <location>
        <begin position="201"/>
        <end position="223"/>
    </location>
</feature>
<dbReference type="KEGG" id="fcy:FRACYDRAFT_166763"/>
<feature type="transmembrane region" description="Helical" evidence="8">
    <location>
        <begin position="294"/>
        <end position="316"/>
    </location>
</feature>
<evidence type="ECO:0000256" key="2">
    <source>
        <dbReference type="ARBA" id="ARBA00006978"/>
    </source>
</evidence>
<dbReference type="PANTHER" id="PTHR23519:SF1">
    <property type="entry name" value="AUTOPHAGY-RELATED PROTEIN 22"/>
    <property type="match status" value="1"/>
</dbReference>
<feature type="transmembrane region" description="Helical" evidence="8">
    <location>
        <begin position="157"/>
        <end position="181"/>
    </location>
</feature>
<feature type="transmembrane region" description="Helical" evidence="8">
    <location>
        <begin position="425"/>
        <end position="447"/>
    </location>
</feature>
<sequence>MVDTAADIDVEKMNDINNNGNGEGEGEGAKSKCCNLYNGNVDAIGLSWLASGRGMLIMSNIFMATSLLFLAKDAAGCFDEFGEPIAEGQCNKSIYGMKAESFITNIATIAAVLAALFMPICGALVDYTPHRKLVGIVTALLLVAIQAIQIGTVEQTWFAMGVLQALAAFIYQLQLVTLFAYMPEIARQVGVLSMTKVSSNLCLVQFGASAFFLVAMTGITIAFKTSAVVTGQISQGVNTVTSMITFAVGWFKYLTPRPAVRAVPEGHWLLLEGFKQNWRTAKSVQKHYKHGLRYFLLAVVFAEASATAITTVSIVYLTSSIDLSTSQIGIFFIVTVIAVCIGTGLGRLITNKTTPLLSWKLSMVYLYITLMVGALVLDGLPHDLKEMSYIWGVCVGLGLGWYYPTQSLFFSCVVPHGQEAEISGLFVYCGQILAWLFPLVFSILIEFDVSQKYGVIVTASGLLIALFFLMLTCSWEDILKESNADIDMTTTTVTAALGGGEEESTKNKYTYPPLDEERA</sequence>
<accession>A0A1E7FYG6</accession>
<name>A0A1E7FYG6_9STRA</name>
<dbReference type="AlphaFoldDB" id="A0A1E7FYG6"/>
<dbReference type="PANTHER" id="PTHR23519">
    <property type="entry name" value="AUTOPHAGY-RELATED PROTEIN 22"/>
    <property type="match status" value="1"/>
</dbReference>
<dbReference type="Proteomes" id="UP000095751">
    <property type="component" value="Unassembled WGS sequence"/>
</dbReference>
<gene>
    <name evidence="9" type="primary">MFS1</name>
    <name evidence="9" type="ORF">FRACYDRAFT_166763</name>
</gene>
<keyword evidence="10" id="KW-1185">Reference proteome</keyword>
<dbReference type="OrthoDB" id="44491at2759"/>
<organism evidence="9 10">
    <name type="scientific">Fragilariopsis cylindrus CCMP1102</name>
    <dbReference type="NCBI Taxonomy" id="635003"/>
    <lineage>
        <taxon>Eukaryota</taxon>
        <taxon>Sar</taxon>
        <taxon>Stramenopiles</taxon>
        <taxon>Ochrophyta</taxon>
        <taxon>Bacillariophyta</taxon>
        <taxon>Bacillariophyceae</taxon>
        <taxon>Bacillariophycidae</taxon>
        <taxon>Bacillariales</taxon>
        <taxon>Bacillariaceae</taxon>
        <taxon>Fragilariopsis</taxon>
    </lineage>
</organism>
<evidence type="ECO:0000256" key="8">
    <source>
        <dbReference type="SAM" id="Phobius"/>
    </source>
</evidence>
<feature type="transmembrane region" description="Helical" evidence="8">
    <location>
        <begin position="102"/>
        <end position="121"/>
    </location>
</feature>